<proteinExistence type="predicted"/>
<protein>
    <submittedName>
        <fullName evidence="1">Uncharacterized protein</fullName>
    </submittedName>
</protein>
<organism evidence="1">
    <name type="scientific">Anguilla anguilla</name>
    <name type="common">European freshwater eel</name>
    <name type="synonym">Muraena anguilla</name>
    <dbReference type="NCBI Taxonomy" id="7936"/>
    <lineage>
        <taxon>Eukaryota</taxon>
        <taxon>Metazoa</taxon>
        <taxon>Chordata</taxon>
        <taxon>Craniata</taxon>
        <taxon>Vertebrata</taxon>
        <taxon>Euteleostomi</taxon>
        <taxon>Actinopterygii</taxon>
        <taxon>Neopterygii</taxon>
        <taxon>Teleostei</taxon>
        <taxon>Anguilliformes</taxon>
        <taxon>Anguillidae</taxon>
        <taxon>Anguilla</taxon>
    </lineage>
</organism>
<evidence type="ECO:0000313" key="1">
    <source>
        <dbReference type="EMBL" id="JAH15263.1"/>
    </source>
</evidence>
<reference evidence="1" key="2">
    <citation type="journal article" date="2015" name="Fish Shellfish Immunol.">
        <title>Early steps in the European eel (Anguilla anguilla)-Vibrio vulnificus interaction in the gills: Role of the RtxA13 toxin.</title>
        <authorList>
            <person name="Callol A."/>
            <person name="Pajuelo D."/>
            <person name="Ebbesson L."/>
            <person name="Teles M."/>
            <person name="MacKenzie S."/>
            <person name="Amaro C."/>
        </authorList>
    </citation>
    <scope>NUCLEOTIDE SEQUENCE</scope>
</reference>
<reference evidence="1" key="1">
    <citation type="submission" date="2014-11" db="EMBL/GenBank/DDBJ databases">
        <authorList>
            <person name="Amaro Gonzalez C."/>
        </authorList>
    </citation>
    <scope>NUCLEOTIDE SEQUENCE</scope>
</reference>
<dbReference type="EMBL" id="GBXM01093314">
    <property type="protein sequence ID" value="JAH15263.1"/>
    <property type="molecule type" value="Transcribed_RNA"/>
</dbReference>
<sequence>MTDHHKDRRLIKSPWAKTITWPRTVWHEITCVSW</sequence>
<dbReference type="EMBL" id="GBXM01097003">
    <property type="protein sequence ID" value="JAH11574.1"/>
    <property type="molecule type" value="Transcribed_RNA"/>
</dbReference>
<accession>A0A0E9QGP5</accession>
<name>A0A0E9QGP5_ANGAN</name>
<dbReference type="AlphaFoldDB" id="A0A0E9QGP5"/>